<dbReference type="InterPro" id="IPR029751">
    <property type="entry name" value="Ribosomal_L25_dom"/>
</dbReference>
<dbReference type="InterPro" id="IPR001021">
    <property type="entry name" value="Ribosomal_bL25_long"/>
</dbReference>
<dbReference type="GO" id="GO:0003735">
    <property type="term" value="F:structural constituent of ribosome"/>
    <property type="evidence" value="ECO:0007669"/>
    <property type="project" value="InterPro"/>
</dbReference>
<evidence type="ECO:0000256" key="1">
    <source>
        <dbReference type="ARBA" id="ARBA00022730"/>
    </source>
</evidence>
<dbReference type="InterPro" id="IPR020056">
    <property type="entry name" value="Rbsml_bL25/Gln-tRNA_synth_N"/>
</dbReference>
<accession>A0A2G9YDR8</accession>
<dbReference type="SUPFAM" id="SSF50715">
    <property type="entry name" value="Ribosomal protein L25-like"/>
    <property type="match status" value="1"/>
</dbReference>
<evidence type="ECO:0000256" key="2">
    <source>
        <dbReference type="ARBA" id="ARBA00022884"/>
    </source>
</evidence>
<keyword evidence="1" id="KW-0699">rRNA-binding</keyword>
<keyword evidence="4" id="KW-0687">Ribonucleoprotein</keyword>
<name>A0A2G9YDR8_9BACT</name>
<evidence type="ECO:0000256" key="4">
    <source>
        <dbReference type="ARBA" id="ARBA00023274"/>
    </source>
</evidence>
<dbReference type="CDD" id="cd00495">
    <property type="entry name" value="Ribosomal_L25_TL5_CTC"/>
    <property type="match status" value="1"/>
</dbReference>
<dbReference type="AlphaFoldDB" id="A0A2G9YDR8"/>
<keyword evidence="2" id="KW-0694">RNA-binding</keyword>
<reference evidence="6 7" key="1">
    <citation type="submission" date="2017-09" db="EMBL/GenBank/DDBJ databases">
        <title>Depth-based differentiation of microbial function through sediment-hosted aquifers and enrichment of novel symbionts in the deep terrestrial subsurface.</title>
        <authorList>
            <person name="Probst A.J."/>
            <person name="Ladd B."/>
            <person name="Jarett J.K."/>
            <person name="Geller-Mcgrath D.E."/>
            <person name="Sieber C.M."/>
            <person name="Emerson J.B."/>
            <person name="Anantharaman K."/>
            <person name="Thomas B.C."/>
            <person name="Malmstrom R."/>
            <person name="Stieglmeier M."/>
            <person name="Klingl A."/>
            <person name="Woyke T."/>
            <person name="Ryan C.M."/>
            <person name="Banfield J.F."/>
        </authorList>
    </citation>
    <scope>NUCLEOTIDE SEQUENCE [LARGE SCALE GENOMIC DNA]</scope>
    <source>
        <strain evidence="6">CG23_combo_of_CG06-09_8_20_14_all_37_13</strain>
    </source>
</reference>
<feature type="domain" description="Large ribosomal subunit protein bL25 L25" evidence="5">
    <location>
        <begin position="3"/>
        <end position="88"/>
    </location>
</feature>
<dbReference type="PANTHER" id="PTHR33284">
    <property type="entry name" value="RIBOSOMAL PROTEIN L25/GLN-TRNA SYNTHETASE, ANTI-CODON-BINDING DOMAIN-CONTAINING PROTEIN"/>
    <property type="match status" value="1"/>
</dbReference>
<dbReference type="Proteomes" id="UP000231480">
    <property type="component" value="Unassembled WGS sequence"/>
</dbReference>
<dbReference type="NCBIfam" id="TIGR00731">
    <property type="entry name" value="bL25_bact_ctc"/>
    <property type="match status" value="1"/>
</dbReference>
<dbReference type="GO" id="GO:0006412">
    <property type="term" value="P:translation"/>
    <property type="evidence" value="ECO:0007669"/>
    <property type="project" value="InterPro"/>
</dbReference>
<keyword evidence="3 6" id="KW-0689">Ribosomal protein</keyword>
<evidence type="ECO:0000256" key="3">
    <source>
        <dbReference type="ARBA" id="ARBA00022980"/>
    </source>
</evidence>
<dbReference type="Pfam" id="PF01386">
    <property type="entry name" value="Ribosomal_L25p"/>
    <property type="match status" value="1"/>
</dbReference>
<evidence type="ECO:0000313" key="6">
    <source>
        <dbReference type="EMBL" id="PIP17322.1"/>
    </source>
</evidence>
<dbReference type="InterPro" id="IPR011035">
    <property type="entry name" value="Ribosomal_bL25/Gln-tRNA_synth"/>
</dbReference>
<dbReference type="PANTHER" id="PTHR33284:SF1">
    <property type="entry name" value="RIBOSOMAL PROTEIN L25_GLN-TRNA SYNTHETASE, ANTI-CODON-BINDING DOMAIN-CONTAINING PROTEIN"/>
    <property type="match status" value="1"/>
</dbReference>
<dbReference type="GO" id="GO:0022625">
    <property type="term" value="C:cytosolic large ribosomal subunit"/>
    <property type="evidence" value="ECO:0007669"/>
    <property type="project" value="TreeGrafter"/>
</dbReference>
<evidence type="ECO:0000259" key="5">
    <source>
        <dbReference type="Pfam" id="PF01386"/>
    </source>
</evidence>
<evidence type="ECO:0000313" key="7">
    <source>
        <dbReference type="Proteomes" id="UP000231480"/>
    </source>
</evidence>
<dbReference type="InterPro" id="IPR020930">
    <property type="entry name" value="Ribosomal_uL5_bac-type"/>
</dbReference>
<gene>
    <name evidence="6" type="ORF">COX44_00520</name>
</gene>
<organism evidence="6 7">
    <name type="scientific">Candidatus Portnoybacteria bacterium CG23_combo_of_CG06-09_8_20_14_all_37_13</name>
    <dbReference type="NCBI Taxonomy" id="1974819"/>
    <lineage>
        <taxon>Bacteria</taxon>
        <taxon>Candidatus Portnoyibacteriota</taxon>
    </lineage>
</organism>
<proteinExistence type="predicted"/>
<dbReference type="Gene3D" id="2.40.240.10">
    <property type="entry name" value="Ribosomal Protein L25, Chain P"/>
    <property type="match status" value="1"/>
</dbReference>
<dbReference type="EMBL" id="PCRH01000013">
    <property type="protein sequence ID" value="PIP17322.1"/>
    <property type="molecule type" value="Genomic_DNA"/>
</dbReference>
<protein>
    <submittedName>
        <fullName evidence="6">50S ribosomal protein L25</fullName>
    </submittedName>
</protein>
<sequence length="126" mass="14062">MELKVEKRETLGKKVKALRRQGFLPAELYGHGFSNLHLAVNAKNFEKIYKEAGENTVINVIIDGVAKPALIYDIQLHPLSGAIETVDFYEVRMDEEIETAVPLEFVGESAVVKDGLGVFIKTMDEI</sequence>
<feature type="non-terminal residue" evidence="6">
    <location>
        <position position="126"/>
    </location>
</feature>
<dbReference type="GO" id="GO:0008097">
    <property type="term" value="F:5S rRNA binding"/>
    <property type="evidence" value="ECO:0007669"/>
    <property type="project" value="InterPro"/>
</dbReference>
<comment type="caution">
    <text evidence="6">The sequence shown here is derived from an EMBL/GenBank/DDBJ whole genome shotgun (WGS) entry which is preliminary data.</text>
</comment>